<dbReference type="CDD" id="cd00293">
    <property type="entry name" value="USP-like"/>
    <property type="match status" value="1"/>
</dbReference>
<dbReference type="RefSeq" id="WP_187709062.1">
    <property type="nucleotide sequence ID" value="NZ_CP060782.1"/>
</dbReference>
<evidence type="ECO:0000313" key="3">
    <source>
        <dbReference type="EMBL" id="QNP46109.1"/>
    </source>
</evidence>
<dbReference type="InterPro" id="IPR014729">
    <property type="entry name" value="Rossmann-like_a/b/a_fold"/>
</dbReference>
<protein>
    <submittedName>
        <fullName evidence="3">Universal stress protein</fullName>
    </submittedName>
</protein>
<reference evidence="3 4" key="1">
    <citation type="submission" date="2020-08" db="EMBL/GenBank/DDBJ databases">
        <title>Genome sequence of Sphingomonas sediminicola KACC 15039T.</title>
        <authorList>
            <person name="Hyun D.-W."/>
            <person name="Bae J.-W."/>
        </authorList>
    </citation>
    <scope>NUCLEOTIDE SEQUENCE [LARGE SCALE GENOMIC DNA]</scope>
    <source>
        <strain evidence="3 4">KACC 15039</strain>
    </source>
</reference>
<dbReference type="PANTHER" id="PTHR46268">
    <property type="entry name" value="STRESS RESPONSE PROTEIN NHAX"/>
    <property type="match status" value="1"/>
</dbReference>
<gene>
    <name evidence="3" type="ORF">H9L14_02250</name>
</gene>
<organism evidence="3 4">
    <name type="scientific">Sphingomonas sediminicola</name>
    <dbReference type="NCBI Taxonomy" id="386874"/>
    <lineage>
        <taxon>Bacteria</taxon>
        <taxon>Pseudomonadati</taxon>
        <taxon>Pseudomonadota</taxon>
        <taxon>Alphaproteobacteria</taxon>
        <taxon>Sphingomonadales</taxon>
        <taxon>Sphingomonadaceae</taxon>
        <taxon>Sphingomonas</taxon>
    </lineage>
</organism>
<dbReference type="Proteomes" id="UP000516105">
    <property type="component" value="Chromosome"/>
</dbReference>
<proteinExistence type="inferred from homology"/>
<dbReference type="Gene3D" id="3.40.50.620">
    <property type="entry name" value="HUPs"/>
    <property type="match status" value="1"/>
</dbReference>
<dbReference type="SUPFAM" id="SSF52402">
    <property type="entry name" value="Adenine nucleotide alpha hydrolases-like"/>
    <property type="match status" value="1"/>
</dbReference>
<comment type="similarity">
    <text evidence="1">Belongs to the universal stress protein A family.</text>
</comment>
<dbReference type="Pfam" id="PF00582">
    <property type="entry name" value="Usp"/>
    <property type="match status" value="1"/>
</dbReference>
<keyword evidence="4" id="KW-1185">Reference proteome</keyword>
<dbReference type="EMBL" id="CP060782">
    <property type="protein sequence ID" value="QNP46109.1"/>
    <property type="molecule type" value="Genomic_DNA"/>
</dbReference>
<dbReference type="InterPro" id="IPR006016">
    <property type="entry name" value="UspA"/>
</dbReference>
<evidence type="ECO:0000256" key="1">
    <source>
        <dbReference type="ARBA" id="ARBA00008791"/>
    </source>
</evidence>
<feature type="domain" description="UspA" evidence="2">
    <location>
        <begin position="1"/>
        <end position="139"/>
    </location>
</feature>
<evidence type="ECO:0000259" key="2">
    <source>
        <dbReference type="Pfam" id="PF00582"/>
    </source>
</evidence>
<evidence type="ECO:0000313" key="4">
    <source>
        <dbReference type="Proteomes" id="UP000516105"/>
    </source>
</evidence>
<dbReference type="PANTHER" id="PTHR46268:SF6">
    <property type="entry name" value="UNIVERSAL STRESS PROTEIN UP12"/>
    <property type="match status" value="1"/>
</dbReference>
<sequence length="147" mass="16159">MFKRILMAVDLKRPESWEKALPVVQSLAHCYSSEVTLCAIATAAEAVETGEWWPNSYQERIAEKYSELDEIAARMRDGIKVHVEVGTGTVDSGLIDVAERIGADLIVLSPHHYSMLDRLLPTHSGGLSRNAGCSVLVLRPGKEQQAT</sequence>
<name>A0ABX6T9Q7_9SPHN</name>
<accession>A0ABX6T9Q7</accession>